<dbReference type="EMBL" id="QGHB01000017">
    <property type="protein sequence ID" value="PWK81393.1"/>
    <property type="molecule type" value="Genomic_DNA"/>
</dbReference>
<dbReference type="RefSeq" id="WP_109641308.1">
    <property type="nucleotide sequence ID" value="NZ_QGHB01000017.1"/>
</dbReference>
<dbReference type="AlphaFoldDB" id="A0A316HMY0"/>
<dbReference type="InterPro" id="IPR029475">
    <property type="entry name" value="DUF6807"/>
</dbReference>
<reference evidence="1 2" key="1">
    <citation type="submission" date="2018-05" db="EMBL/GenBank/DDBJ databases">
        <title>Genomic Encyclopedia of Type Strains, Phase IV (KMG-IV): sequencing the most valuable type-strain genomes for metagenomic binning, comparative biology and taxonomic classification.</title>
        <authorList>
            <person name="Goeker M."/>
        </authorList>
    </citation>
    <scope>NUCLEOTIDE SEQUENCE [LARGE SCALE GENOMIC DNA]</scope>
    <source>
        <strain evidence="1 2">DSM 45480</strain>
    </source>
</reference>
<keyword evidence="1" id="KW-0560">Oxidoreductase</keyword>
<keyword evidence="1" id="KW-0503">Monooxygenase</keyword>
<comment type="caution">
    <text evidence="1">The sequence shown here is derived from an EMBL/GenBank/DDBJ whole genome shotgun (WGS) entry which is preliminary data.</text>
</comment>
<protein>
    <submittedName>
        <fullName evidence="1">Methane monooxygenase PmoA-like</fullName>
    </submittedName>
</protein>
<dbReference type="Pfam" id="PF14100">
    <property type="entry name" value="DUF6807"/>
    <property type="match status" value="1"/>
</dbReference>
<gene>
    <name evidence="1" type="ORF">C8D88_11715</name>
</gene>
<accession>A0A316HMY0</accession>
<evidence type="ECO:0000313" key="1">
    <source>
        <dbReference type="EMBL" id="PWK81393.1"/>
    </source>
</evidence>
<organism evidence="1 2">
    <name type="scientific">Lentzea atacamensis</name>
    <dbReference type="NCBI Taxonomy" id="531938"/>
    <lineage>
        <taxon>Bacteria</taxon>
        <taxon>Bacillati</taxon>
        <taxon>Actinomycetota</taxon>
        <taxon>Actinomycetes</taxon>
        <taxon>Pseudonocardiales</taxon>
        <taxon>Pseudonocardiaceae</taxon>
        <taxon>Lentzea</taxon>
    </lineage>
</organism>
<dbReference type="GO" id="GO:0004497">
    <property type="term" value="F:monooxygenase activity"/>
    <property type="evidence" value="ECO:0007669"/>
    <property type="project" value="UniProtKB-KW"/>
</dbReference>
<sequence length="297" mass="33529">MGERPVITRQDDEVLVVSVGDVELFTYVHRPSTPAFEGPKPYLHPVRTLAGDVVTAFRPHDHRWHKGVQMTATDVSGENFWGGVSYVRDQGYVALPNVGTMRHEDFTITETGDEVHVGEMLSWFTEAGQHWIHEARQFTVRDVEEDSWTLEFATTLTNVRAEPLVFGSPTTNGRELAGYTGFFWRGPRSFTDGTVIAADGGSGEEMMGKSARWLAYIGQHDEVDRTSTMLFVDHPANKNTTWFVRTTLFAAVNPSFAFFDTVELPSGESLTLRYRLVIANGEWGREHVESYVEKHPW</sequence>
<evidence type="ECO:0000313" key="2">
    <source>
        <dbReference type="Proteomes" id="UP000246005"/>
    </source>
</evidence>
<name>A0A316HMY0_9PSEU</name>
<proteinExistence type="predicted"/>
<dbReference type="Proteomes" id="UP000246005">
    <property type="component" value="Unassembled WGS sequence"/>
</dbReference>